<dbReference type="NCBIfam" id="TIGR00009">
    <property type="entry name" value="L28"/>
    <property type="match status" value="1"/>
</dbReference>
<dbReference type="Gene3D" id="2.30.170.40">
    <property type="entry name" value="Ribosomal protein L28/L24"/>
    <property type="match status" value="1"/>
</dbReference>
<dbReference type="InterPro" id="IPR026569">
    <property type="entry name" value="Ribosomal_bL28"/>
</dbReference>
<gene>
    <name evidence="5 6" type="primary">rpmB</name>
    <name evidence="6" type="ORF">CAXC1_330111</name>
</gene>
<accession>A0ABP0ETL7</accession>
<proteinExistence type="inferred from homology"/>
<keyword evidence="3 5" id="KW-0687">Ribonucleoprotein</keyword>
<dbReference type="Proteomes" id="UP001314181">
    <property type="component" value="Unassembled WGS sequence"/>
</dbReference>
<evidence type="ECO:0000256" key="1">
    <source>
        <dbReference type="ARBA" id="ARBA00008760"/>
    </source>
</evidence>
<dbReference type="RefSeq" id="WP_338364483.1">
    <property type="nucleotide sequence ID" value="NZ_CAWVOK010000026.1"/>
</dbReference>
<keyword evidence="2 5" id="KW-0689">Ribosomal protein</keyword>
<dbReference type="InterPro" id="IPR001383">
    <property type="entry name" value="Ribosomal_bL28_bact-type"/>
</dbReference>
<protein>
    <recommendedName>
        <fullName evidence="4 5">Large ribosomal subunit protein bL28</fullName>
    </recommendedName>
</protein>
<sequence length="95" mass="10670">MARVCELTGKSVATGHKVSHSNHKTKRKFAPNLISAKLFSSMLKQNFTFRLAASTLRTIDYRGGLDQFLMRSKNGKLTTLAKKIKKKISLNNNQC</sequence>
<reference evidence="6 7" key="1">
    <citation type="submission" date="2024-01" db="EMBL/GenBank/DDBJ databases">
        <authorList>
            <person name="Kunselman E."/>
        </authorList>
    </citation>
    <scope>NUCLEOTIDE SEQUENCE [LARGE SCALE GENOMIC DNA]</scope>
    <source>
        <strain evidence="6">2 abalone samples</strain>
    </source>
</reference>
<dbReference type="EMBL" id="CAWVOK010000026">
    <property type="protein sequence ID" value="CAK8163351.1"/>
    <property type="molecule type" value="Genomic_DNA"/>
</dbReference>
<evidence type="ECO:0000256" key="4">
    <source>
        <dbReference type="ARBA" id="ARBA00035174"/>
    </source>
</evidence>
<keyword evidence="7" id="KW-1185">Reference proteome</keyword>
<dbReference type="HAMAP" id="MF_00373">
    <property type="entry name" value="Ribosomal_bL28"/>
    <property type="match status" value="1"/>
</dbReference>
<evidence type="ECO:0000313" key="6">
    <source>
        <dbReference type="EMBL" id="CAK8163351.1"/>
    </source>
</evidence>
<evidence type="ECO:0000313" key="7">
    <source>
        <dbReference type="Proteomes" id="UP001314181"/>
    </source>
</evidence>
<comment type="similarity">
    <text evidence="1 5">Belongs to the bacterial ribosomal protein bL28 family.</text>
</comment>
<organism evidence="6 7">
    <name type="scientific">Candidatus Xenohaliotis californiensis</name>
    <dbReference type="NCBI Taxonomy" id="84677"/>
    <lineage>
        <taxon>Bacteria</taxon>
        <taxon>Pseudomonadati</taxon>
        <taxon>Pseudomonadota</taxon>
        <taxon>Alphaproteobacteria</taxon>
        <taxon>Rickettsiales</taxon>
        <taxon>Anaplasmataceae</taxon>
        <taxon>Candidatus Xenohaliotis</taxon>
    </lineage>
</organism>
<dbReference type="InterPro" id="IPR037147">
    <property type="entry name" value="Ribosomal_bL28_sf"/>
</dbReference>
<dbReference type="PANTHER" id="PTHR13528">
    <property type="entry name" value="39S RIBOSOMAL PROTEIN L28, MITOCHONDRIAL"/>
    <property type="match status" value="1"/>
</dbReference>
<dbReference type="InterPro" id="IPR034704">
    <property type="entry name" value="Ribosomal_bL28/bL31-like_sf"/>
</dbReference>
<name>A0ABP0ETL7_9RICK</name>
<evidence type="ECO:0000256" key="3">
    <source>
        <dbReference type="ARBA" id="ARBA00023274"/>
    </source>
</evidence>
<comment type="caution">
    <text evidence="6">The sequence shown here is derived from an EMBL/GenBank/DDBJ whole genome shotgun (WGS) entry which is preliminary data.</text>
</comment>
<dbReference type="Pfam" id="PF00830">
    <property type="entry name" value="Ribosomal_L28"/>
    <property type="match status" value="1"/>
</dbReference>
<dbReference type="PANTHER" id="PTHR13528:SF2">
    <property type="entry name" value="LARGE RIBOSOMAL SUBUNIT PROTEIN BL28M"/>
    <property type="match status" value="1"/>
</dbReference>
<evidence type="ECO:0000256" key="2">
    <source>
        <dbReference type="ARBA" id="ARBA00022980"/>
    </source>
</evidence>
<evidence type="ECO:0000256" key="5">
    <source>
        <dbReference type="HAMAP-Rule" id="MF_00373"/>
    </source>
</evidence>
<dbReference type="SUPFAM" id="SSF143800">
    <property type="entry name" value="L28p-like"/>
    <property type="match status" value="1"/>
</dbReference>